<protein>
    <submittedName>
        <fullName evidence="2">Uncharacterized protein</fullName>
    </submittedName>
</protein>
<feature type="compositionally biased region" description="Polar residues" evidence="1">
    <location>
        <begin position="70"/>
        <end position="84"/>
    </location>
</feature>
<organism evidence="2 3">
    <name type="scientific">Pleurodeles waltl</name>
    <name type="common">Iberian ribbed newt</name>
    <dbReference type="NCBI Taxonomy" id="8319"/>
    <lineage>
        <taxon>Eukaryota</taxon>
        <taxon>Metazoa</taxon>
        <taxon>Chordata</taxon>
        <taxon>Craniata</taxon>
        <taxon>Vertebrata</taxon>
        <taxon>Euteleostomi</taxon>
        <taxon>Amphibia</taxon>
        <taxon>Batrachia</taxon>
        <taxon>Caudata</taxon>
        <taxon>Salamandroidea</taxon>
        <taxon>Salamandridae</taxon>
        <taxon>Pleurodelinae</taxon>
        <taxon>Pleurodeles</taxon>
    </lineage>
</organism>
<dbReference type="Proteomes" id="UP001066276">
    <property type="component" value="Chromosome 10"/>
</dbReference>
<name>A0AAV7MB29_PLEWA</name>
<evidence type="ECO:0000313" key="2">
    <source>
        <dbReference type="EMBL" id="KAJ1099108.1"/>
    </source>
</evidence>
<keyword evidence="3" id="KW-1185">Reference proteome</keyword>
<accession>A0AAV7MB29</accession>
<evidence type="ECO:0000256" key="1">
    <source>
        <dbReference type="SAM" id="MobiDB-lite"/>
    </source>
</evidence>
<feature type="region of interest" description="Disordered" evidence="1">
    <location>
        <begin position="1"/>
        <end position="95"/>
    </location>
</feature>
<dbReference type="AlphaFoldDB" id="A0AAV7MB29"/>
<reference evidence="2" key="1">
    <citation type="journal article" date="2022" name="bioRxiv">
        <title>Sequencing and chromosome-scale assembly of the giantPleurodeles waltlgenome.</title>
        <authorList>
            <person name="Brown T."/>
            <person name="Elewa A."/>
            <person name="Iarovenko S."/>
            <person name="Subramanian E."/>
            <person name="Araus A.J."/>
            <person name="Petzold A."/>
            <person name="Susuki M."/>
            <person name="Suzuki K.-i.T."/>
            <person name="Hayashi T."/>
            <person name="Toyoda A."/>
            <person name="Oliveira C."/>
            <person name="Osipova E."/>
            <person name="Leigh N.D."/>
            <person name="Simon A."/>
            <person name="Yun M.H."/>
        </authorList>
    </citation>
    <scope>NUCLEOTIDE SEQUENCE</scope>
    <source>
        <strain evidence="2">20211129_DDA</strain>
        <tissue evidence="2">Liver</tissue>
    </source>
</reference>
<feature type="compositionally biased region" description="Basic and acidic residues" evidence="1">
    <location>
        <begin position="16"/>
        <end position="34"/>
    </location>
</feature>
<gene>
    <name evidence="2" type="ORF">NDU88_004212</name>
</gene>
<evidence type="ECO:0000313" key="3">
    <source>
        <dbReference type="Proteomes" id="UP001066276"/>
    </source>
</evidence>
<dbReference type="EMBL" id="JANPWB010000014">
    <property type="protein sequence ID" value="KAJ1099108.1"/>
    <property type="molecule type" value="Genomic_DNA"/>
</dbReference>
<comment type="caution">
    <text evidence="2">The sequence shown here is derived from an EMBL/GenBank/DDBJ whole genome shotgun (WGS) entry which is preliminary data.</text>
</comment>
<sequence>MSRGSARNGCGQASCRGEREEQKAKGSGEAEPRGEMAPSDTWGKGSPAPRAAVPSKRYPSPDRGEEAVTPTGSRAQPSQVWSSGTEKEARGWQSPLAWALAPTAYKRGSLGKPYMVA</sequence>
<proteinExistence type="predicted"/>